<dbReference type="Gene3D" id="3.30.465.10">
    <property type="match status" value="1"/>
</dbReference>
<feature type="non-terminal residue" evidence="2">
    <location>
        <position position="237"/>
    </location>
</feature>
<feature type="non-terminal residue" evidence="2">
    <location>
        <position position="1"/>
    </location>
</feature>
<dbReference type="PROSITE" id="PS51387">
    <property type="entry name" value="FAD_PCMH"/>
    <property type="match status" value="1"/>
</dbReference>
<reference evidence="2" key="1">
    <citation type="submission" date="2018-05" db="EMBL/GenBank/DDBJ databases">
        <authorList>
            <person name="Lanie J.A."/>
            <person name="Ng W.-L."/>
            <person name="Kazmierczak K.M."/>
            <person name="Andrzejewski T.M."/>
            <person name="Davidsen T.M."/>
            <person name="Wayne K.J."/>
            <person name="Tettelin H."/>
            <person name="Glass J.I."/>
            <person name="Rusch D."/>
            <person name="Podicherti R."/>
            <person name="Tsui H.-C.T."/>
            <person name="Winkler M.E."/>
        </authorList>
    </citation>
    <scope>NUCLEOTIDE SEQUENCE</scope>
</reference>
<dbReference type="AlphaFoldDB" id="A0A381VYK3"/>
<evidence type="ECO:0000259" key="1">
    <source>
        <dbReference type="PROSITE" id="PS51387"/>
    </source>
</evidence>
<dbReference type="InterPro" id="IPR016166">
    <property type="entry name" value="FAD-bd_PCMH"/>
</dbReference>
<proteinExistence type="predicted"/>
<accession>A0A381VYK3</accession>
<sequence>MVVGVEAGMSIRTLQKMLGERNMLLPVNPWYSDSCVGSVAACNDFGPNRMFMGGLRDYIIGIEYINGKGEIVTAGGKVVKNVSGYDLTRMMLGSQGGLGVITALNFKVLPHPVEPHGMFGIFQNEKWLIQVKELLNRRLPLDWIQAVSTHDSTWSLGLGYSGNLSKRNRIESEISDVFGESMEILPDGKSFSGQKFTPGEQRFEGFLKEARAAAGLKENCFHVFATLPTEEIMNFPF</sequence>
<dbReference type="InterPro" id="IPR006094">
    <property type="entry name" value="Oxid_FAD_bind_N"/>
</dbReference>
<feature type="domain" description="FAD-binding PCMH-type" evidence="1">
    <location>
        <begin position="1"/>
        <end position="111"/>
    </location>
</feature>
<evidence type="ECO:0000313" key="2">
    <source>
        <dbReference type="EMBL" id="SVA45181.1"/>
    </source>
</evidence>
<protein>
    <recommendedName>
        <fullName evidence="1">FAD-binding PCMH-type domain-containing protein</fullName>
    </recommendedName>
</protein>
<dbReference type="GO" id="GO:0071949">
    <property type="term" value="F:FAD binding"/>
    <property type="evidence" value="ECO:0007669"/>
    <property type="project" value="InterPro"/>
</dbReference>
<dbReference type="PANTHER" id="PTHR11748:SF103">
    <property type="entry name" value="GLYCOLATE OXIDASE SUBUNIT GLCE"/>
    <property type="match status" value="1"/>
</dbReference>
<dbReference type="InterPro" id="IPR016169">
    <property type="entry name" value="FAD-bd_PCMH_sub2"/>
</dbReference>
<dbReference type="SUPFAM" id="SSF56176">
    <property type="entry name" value="FAD-binding/transporter-associated domain-like"/>
    <property type="match status" value="1"/>
</dbReference>
<gene>
    <name evidence="2" type="ORF">METZ01_LOCUS98035</name>
</gene>
<dbReference type="Pfam" id="PF01565">
    <property type="entry name" value="FAD_binding_4"/>
    <property type="match status" value="1"/>
</dbReference>
<dbReference type="PANTHER" id="PTHR11748">
    <property type="entry name" value="D-LACTATE DEHYDROGENASE"/>
    <property type="match status" value="1"/>
</dbReference>
<organism evidence="2">
    <name type="scientific">marine metagenome</name>
    <dbReference type="NCBI Taxonomy" id="408172"/>
    <lineage>
        <taxon>unclassified sequences</taxon>
        <taxon>metagenomes</taxon>
        <taxon>ecological metagenomes</taxon>
    </lineage>
</organism>
<dbReference type="InterPro" id="IPR036318">
    <property type="entry name" value="FAD-bd_PCMH-like_sf"/>
</dbReference>
<dbReference type="EMBL" id="UINC01010130">
    <property type="protein sequence ID" value="SVA45181.1"/>
    <property type="molecule type" value="Genomic_DNA"/>
</dbReference>
<name>A0A381VYK3_9ZZZZ</name>